<dbReference type="Gene3D" id="2.60.120.380">
    <property type="match status" value="1"/>
</dbReference>
<dbReference type="KEGG" id="mym:A176_005330"/>
<dbReference type="STRING" id="1297742.A176_005330"/>
<dbReference type="Pfam" id="PF00089">
    <property type="entry name" value="Trypsin"/>
    <property type="match status" value="1"/>
</dbReference>
<dbReference type="EMBL" id="CP012109">
    <property type="protein sequence ID" value="AKQ68418.1"/>
    <property type="molecule type" value="Genomic_DNA"/>
</dbReference>
<dbReference type="CDD" id="cd00190">
    <property type="entry name" value="Tryp_SPc"/>
    <property type="match status" value="1"/>
</dbReference>
<evidence type="ECO:0000256" key="3">
    <source>
        <dbReference type="RuleBase" id="RU363034"/>
    </source>
</evidence>
<dbReference type="InterPro" id="IPR033116">
    <property type="entry name" value="TRYPSIN_SER"/>
</dbReference>
<dbReference type="PANTHER" id="PTHR24276">
    <property type="entry name" value="POLYSERASE-RELATED"/>
    <property type="match status" value="1"/>
</dbReference>
<evidence type="ECO:0000313" key="6">
    <source>
        <dbReference type="Proteomes" id="UP000009026"/>
    </source>
</evidence>
<dbReference type="PANTHER" id="PTHR24276:SF91">
    <property type="entry name" value="AT26814P-RELATED"/>
    <property type="match status" value="1"/>
</dbReference>
<dbReference type="PRINTS" id="PR00722">
    <property type="entry name" value="CHYMOTRYPSIN"/>
</dbReference>
<dbReference type="AlphaFoldDB" id="A0A0H4X3F2"/>
<evidence type="ECO:0000256" key="1">
    <source>
        <dbReference type="ARBA" id="ARBA00007664"/>
    </source>
</evidence>
<dbReference type="InterPro" id="IPR001314">
    <property type="entry name" value="Peptidase_S1A"/>
</dbReference>
<dbReference type="eggNOG" id="COG5640">
    <property type="taxonomic scope" value="Bacteria"/>
</dbReference>
<reference evidence="5 6" key="1">
    <citation type="journal article" date="2016" name="PLoS ONE">
        <title>Complete Genome Sequence and Comparative Genomics of a Novel Myxobacterium Myxococcus hansupus.</title>
        <authorList>
            <person name="Sharma G."/>
            <person name="Narwani T."/>
            <person name="Subramanian S."/>
        </authorList>
    </citation>
    <scope>NUCLEOTIDE SEQUENCE [LARGE SCALE GENOMIC DNA]</scope>
    <source>
        <strain evidence="6">mixupus</strain>
    </source>
</reference>
<dbReference type="InterPro" id="IPR050430">
    <property type="entry name" value="Peptidase_S1"/>
</dbReference>
<dbReference type="InterPro" id="IPR018114">
    <property type="entry name" value="TRYPSIN_HIS"/>
</dbReference>
<dbReference type="PROSITE" id="PS00135">
    <property type="entry name" value="TRYPSIN_SER"/>
    <property type="match status" value="1"/>
</dbReference>
<proteinExistence type="inferred from homology"/>
<keyword evidence="3 5" id="KW-0645">Protease</keyword>
<evidence type="ECO:0000313" key="5">
    <source>
        <dbReference type="EMBL" id="AKQ68418.1"/>
    </source>
</evidence>
<dbReference type="Pfam" id="PF04151">
    <property type="entry name" value="PPC"/>
    <property type="match status" value="1"/>
</dbReference>
<dbReference type="PATRIC" id="fig|1297742.4.peg.5416"/>
<dbReference type="FunFam" id="2.40.10.10:FF:000002">
    <property type="entry name" value="Transmembrane protease serine"/>
    <property type="match status" value="1"/>
</dbReference>
<feature type="domain" description="Peptidase S1" evidence="4">
    <location>
        <begin position="28"/>
        <end position="256"/>
    </location>
</feature>
<comment type="similarity">
    <text evidence="1">Belongs to the peptidase S1 family.</text>
</comment>
<keyword evidence="2" id="KW-1015">Disulfide bond</keyword>
<dbReference type="SMART" id="SM00020">
    <property type="entry name" value="Tryp_SPc"/>
    <property type="match status" value="1"/>
</dbReference>
<name>A0A0H4X3F2_9BACT</name>
<dbReference type="InterPro" id="IPR007280">
    <property type="entry name" value="Peptidase_C_arc/bac"/>
</dbReference>
<dbReference type="Proteomes" id="UP000009026">
    <property type="component" value="Chromosome"/>
</dbReference>
<dbReference type="FunFam" id="2.40.10.10:FF:000068">
    <property type="entry name" value="transmembrane protease serine 2"/>
    <property type="match status" value="1"/>
</dbReference>
<evidence type="ECO:0000256" key="2">
    <source>
        <dbReference type="ARBA" id="ARBA00023157"/>
    </source>
</evidence>
<sequence length="370" mass="38194">MSLLVGCGPEVVEPQDKDVTPATVEQDIIGGSNTTIEQNPWQVTLQSGTFHFCGGSILTPDWILTAAHCVVDGAPSRVLAGSADRQVAVQSRGVSRVILYPGYVDANQGKDIALLRLSSPLTLNGTTVQRIGIVSAADASSGATSAGVVAKVTGWGTTSTSSSPRILQTVDVNLVTNAYAQGQYPRETIGADQLGAASPGKDACQGDSGGPLSVVHNGAVKLAGVVSWGYGCADARYPGMYARVSEFESWIVSHVGTLPAPLPPPAGPPPATVLLEQANVTGNAGTWTNYTITVPAGATSLTVTTTGGTGDADLYVKRTSRPTTSSYDCRPYQGGNAETCTFTNPTAGTWYVSVHAYARFTGLTVKAVSQ</sequence>
<dbReference type="Gene3D" id="2.40.10.10">
    <property type="entry name" value="Trypsin-like serine proteases"/>
    <property type="match status" value="1"/>
</dbReference>
<gene>
    <name evidence="5" type="ORF">A176_005330</name>
</gene>
<dbReference type="GO" id="GO:0004252">
    <property type="term" value="F:serine-type endopeptidase activity"/>
    <property type="evidence" value="ECO:0007669"/>
    <property type="project" value="InterPro"/>
</dbReference>
<dbReference type="InterPro" id="IPR001254">
    <property type="entry name" value="Trypsin_dom"/>
</dbReference>
<protein>
    <submittedName>
        <fullName evidence="5">Alkaline serine protease</fullName>
    </submittedName>
</protein>
<accession>A0A0H4X3F2</accession>
<dbReference type="GO" id="GO:0006508">
    <property type="term" value="P:proteolysis"/>
    <property type="evidence" value="ECO:0007669"/>
    <property type="project" value="UniProtKB-KW"/>
</dbReference>
<keyword evidence="3" id="KW-0378">Hydrolase</keyword>
<keyword evidence="3" id="KW-0720">Serine protease</keyword>
<dbReference type="PROSITE" id="PS00134">
    <property type="entry name" value="TRYPSIN_HIS"/>
    <property type="match status" value="1"/>
</dbReference>
<dbReference type="InterPro" id="IPR009003">
    <property type="entry name" value="Peptidase_S1_PA"/>
</dbReference>
<dbReference type="SUPFAM" id="SSF50494">
    <property type="entry name" value="Trypsin-like serine proteases"/>
    <property type="match status" value="1"/>
</dbReference>
<dbReference type="InterPro" id="IPR043504">
    <property type="entry name" value="Peptidase_S1_PA_chymotrypsin"/>
</dbReference>
<keyword evidence="6" id="KW-1185">Reference proteome</keyword>
<evidence type="ECO:0000259" key="4">
    <source>
        <dbReference type="PROSITE" id="PS50240"/>
    </source>
</evidence>
<organism evidence="5 6">
    <name type="scientific">Pseudomyxococcus hansupus</name>
    <dbReference type="NCBI Taxonomy" id="1297742"/>
    <lineage>
        <taxon>Bacteria</taxon>
        <taxon>Pseudomonadati</taxon>
        <taxon>Myxococcota</taxon>
        <taxon>Myxococcia</taxon>
        <taxon>Myxococcales</taxon>
        <taxon>Cystobacterineae</taxon>
        <taxon>Myxococcaceae</taxon>
        <taxon>Pseudomyxococcus</taxon>
    </lineage>
</organism>
<dbReference type="PROSITE" id="PS50240">
    <property type="entry name" value="TRYPSIN_DOM"/>
    <property type="match status" value="1"/>
</dbReference>